<feature type="region of interest" description="Disordered" evidence="2">
    <location>
        <begin position="785"/>
        <end position="813"/>
    </location>
</feature>
<evidence type="ECO:0000256" key="2">
    <source>
        <dbReference type="SAM" id="MobiDB-lite"/>
    </source>
</evidence>
<dbReference type="Gene3D" id="3.30.70.2390">
    <property type="match status" value="1"/>
</dbReference>
<keyword evidence="3" id="KW-0472">Membrane</keyword>
<feature type="region of interest" description="Disordered" evidence="2">
    <location>
        <begin position="908"/>
        <end position="945"/>
    </location>
</feature>
<feature type="region of interest" description="Disordered" evidence="2">
    <location>
        <begin position="420"/>
        <end position="446"/>
    </location>
</feature>
<dbReference type="Pfam" id="PF03816">
    <property type="entry name" value="LytR_cpsA_psr"/>
    <property type="match status" value="1"/>
</dbReference>
<organism evidence="6 7">
    <name type="scientific">Crossiella cryophila</name>
    <dbReference type="NCBI Taxonomy" id="43355"/>
    <lineage>
        <taxon>Bacteria</taxon>
        <taxon>Bacillati</taxon>
        <taxon>Actinomycetota</taxon>
        <taxon>Actinomycetes</taxon>
        <taxon>Pseudonocardiales</taxon>
        <taxon>Pseudonocardiaceae</taxon>
        <taxon>Crossiella</taxon>
    </lineage>
</organism>
<name>A0A7W7FQ77_9PSEU</name>
<sequence length="945" mass="99606">MPDDHREGGYGSRSGRRRRAEDDTPDLDQPSRRRRSLDDGGGTSVSDLLAKHGGTSDKLPRPTPPPPARDLSPPPLPPVPPMPPRESAPPPMAPPQMPPPQGLPSREPMPPRDAPPMPPRGAPPRAQPPRPPMPPQGDLGQPTGGRMPGGEHGRMPGGDPGQPLRPPMPPQTDLNQPSGGQLPPPRSAPPRPPRGRPQGGPPPGGPSQGGPPLGAPPQSGPPPLDQPSNGGFAALDEPSRPPGPPPGVRPGGPPPGNRPMRPGPPVDQPSRPAMPMEPPRPGIDQPSRPAMPAGQPPRPPQGGPPQGAPGQPPAGARPGNRPPAKPAKPAEPVVDGEMDDKRRKIDATLSRFSAVHDEMAEIEEAERERRGKLTQFIRIGGKDKDKGDKPAAKDEPAEQTQLVERPGSVDVATVGVPYHELVEDDEDEPPREPAYAGPPPEDEPDSLRKRRLVLVGKALAIAVAAIVLVATGIGWAGKQWFNSMIREVSALDPNADEIQDKDKQYGAENFLMIGSDSRAGATAEDGVGDEKIAGGARTDTVMVAHVPADRKRVVIVSFPRDMDVTIPACEGWDAKTGKYTGKTEPARKNQKLNSAYAIGGPKCITKLVLQLSGLNINHFVGIDFHGFKAMVDAIKGVEVCVPKPMIDEKIGPVITQTGRQTISGDTALSYVRARTLKGDPIQSDYGRIQRQQKFLSSLLRKVMSQQVLTSPGQLQDFVKAFAGSTYGENIGIDQMLTLGTSLQGLEAGRVTFVQVPVRTVEVGKGYREEFREKDAKNLFQAIINGTPLPHEKPAGGGNQNPLPQAQNNPPADLSPAALVDPKTVKIQVLNGSNKAGNANKAVTGLEELGFSVVKKGNSPTPSDKTVIRFSDERRDAARTLAASVPGATMTPDPSMGGSIQLVLGPEFDGKIVKPGNGSGGGGTPTSTPKLPGDLSTVNGADNSCT</sequence>
<dbReference type="AlphaFoldDB" id="A0A7W7FQ77"/>
<proteinExistence type="inferred from homology"/>
<feature type="compositionally biased region" description="Basic and acidic residues" evidence="2">
    <location>
        <begin position="380"/>
        <end position="396"/>
    </location>
</feature>
<evidence type="ECO:0000313" key="7">
    <source>
        <dbReference type="Proteomes" id="UP000533598"/>
    </source>
</evidence>
<keyword evidence="3" id="KW-0812">Transmembrane</keyword>
<feature type="compositionally biased region" description="Pro residues" evidence="2">
    <location>
        <begin position="294"/>
        <end position="312"/>
    </location>
</feature>
<dbReference type="NCBIfam" id="TIGR00350">
    <property type="entry name" value="lytR_cpsA_psr"/>
    <property type="match status" value="1"/>
</dbReference>
<keyword evidence="7" id="KW-1185">Reference proteome</keyword>
<evidence type="ECO:0000256" key="3">
    <source>
        <dbReference type="SAM" id="Phobius"/>
    </source>
</evidence>
<evidence type="ECO:0000259" key="5">
    <source>
        <dbReference type="Pfam" id="PF13399"/>
    </source>
</evidence>
<dbReference type="PANTHER" id="PTHR33392">
    <property type="entry name" value="POLYISOPRENYL-TEICHOIC ACID--PEPTIDOGLYCAN TEICHOIC ACID TRANSFERASE TAGU"/>
    <property type="match status" value="1"/>
</dbReference>
<dbReference type="Proteomes" id="UP000533598">
    <property type="component" value="Unassembled WGS sequence"/>
</dbReference>
<dbReference type="Gene3D" id="3.40.630.190">
    <property type="entry name" value="LCP protein"/>
    <property type="match status" value="1"/>
</dbReference>
<feature type="compositionally biased region" description="Pro residues" evidence="2">
    <location>
        <begin position="182"/>
        <end position="192"/>
    </location>
</feature>
<gene>
    <name evidence="6" type="ORF">HNR67_000749</name>
</gene>
<evidence type="ECO:0000256" key="1">
    <source>
        <dbReference type="ARBA" id="ARBA00006068"/>
    </source>
</evidence>
<dbReference type="InterPro" id="IPR004474">
    <property type="entry name" value="LytR_CpsA_psr"/>
</dbReference>
<reference evidence="6 7" key="1">
    <citation type="submission" date="2020-08" db="EMBL/GenBank/DDBJ databases">
        <title>Sequencing the genomes of 1000 actinobacteria strains.</title>
        <authorList>
            <person name="Klenk H.-P."/>
        </authorList>
    </citation>
    <scope>NUCLEOTIDE SEQUENCE [LARGE SCALE GENOMIC DNA]</scope>
    <source>
        <strain evidence="6 7">DSM 44230</strain>
    </source>
</reference>
<feature type="region of interest" description="Disordered" evidence="2">
    <location>
        <begin position="1"/>
        <end position="345"/>
    </location>
</feature>
<dbReference type="RefSeq" id="WP_185000731.1">
    <property type="nucleotide sequence ID" value="NZ_BAAAUI010000003.1"/>
</dbReference>
<dbReference type="InterPro" id="IPR050922">
    <property type="entry name" value="LytR/CpsA/Psr_CW_biosynth"/>
</dbReference>
<feature type="domain" description="LytR/CpsA/Psr regulator C-terminal" evidence="5">
    <location>
        <begin position="823"/>
        <end position="907"/>
    </location>
</feature>
<evidence type="ECO:0000313" key="6">
    <source>
        <dbReference type="EMBL" id="MBB4674631.1"/>
    </source>
</evidence>
<dbReference type="PANTHER" id="PTHR33392:SF6">
    <property type="entry name" value="POLYISOPRENYL-TEICHOIC ACID--PEPTIDOGLYCAN TEICHOIC ACID TRANSFERASE TAGU"/>
    <property type="match status" value="1"/>
</dbReference>
<feature type="compositionally biased region" description="Pro residues" evidence="2">
    <location>
        <begin position="240"/>
        <end position="267"/>
    </location>
</feature>
<feature type="transmembrane region" description="Helical" evidence="3">
    <location>
        <begin position="458"/>
        <end position="477"/>
    </location>
</feature>
<feature type="compositionally biased region" description="Pro residues" evidence="2">
    <location>
        <begin position="61"/>
        <end position="135"/>
    </location>
</feature>
<accession>A0A7W7FQ77</accession>
<feature type="compositionally biased region" description="Polar residues" evidence="2">
    <location>
        <begin position="935"/>
        <end position="945"/>
    </location>
</feature>
<feature type="region of interest" description="Disordered" evidence="2">
    <location>
        <begin position="363"/>
        <end position="405"/>
    </location>
</feature>
<comment type="caution">
    <text evidence="6">The sequence shown here is derived from an EMBL/GenBank/DDBJ whole genome shotgun (WGS) entry which is preliminary data.</text>
</comment>
<feature type="domain" description="Cell envelope-related transcriptional attenuator" evidence="4">
    <location>
        <begin position="537"/>
        <end position="703"/>
    </location>
</feature>
<dbReference type="InterPro" id="IPR027381">
    <property type="entry name" value="LytR/CpsA/Psr_C"/>
</dbReference>
<dbReference type="Pfam" id="PF13399">
    <property type="entry name" value="LytR_C"/>
    <property type="match status" value="1"/>
</dbReference>
<protein>
    <submittedName>
        <fullName evidence="6">LCP family protein required for cell wall assembly</fullName>
    </submittedName>
</protein>
<feature type="compositionally biased region" description="Pro residues" evidence="2">
    <location>
        <begin position="213"/>
        <end position="225"/>
    </location>
</feature>
<keyword evidence="3" id="KW-1133">Transmembrane helix</keyword>
<feature type="compositionally biased region" description="Low complexity" evidence="2">
    <location>
        <begin position="799"/>
        <end position="811"/>
    </location>
</feature>
<dbReference type="EMBL" id="JACHMH010000001">
    <property type="protein sequence ID" value="MBB4674631.1"/>
    <property type="molecule type" value="Genomic_DNA"/>
</dbReference>
<comment type="similarity">
    <text evidence="1">Belongs to the LytR/CpsA/Psr (LCP) family.</text>
</comment>
<evidence type="ECO:0000259" key="4">
    <source>
        <dbReference type="Pfam" id="PF03816"/>
    </source>
</evidence>